<protein>
    <recommendedName>
        <fullName evidence="9">Histidine decarboxylase</fullName>
        <ecNumber evidence="4">4.1.1.22</ecNumber>
    </recommendedName>
</protein>
<dbReference type="PANTHER" id="PTHR11999">
    <property type="entry name" value="GROUP II PYRIDOXAL-5-PHOSPHATE DECARBOXYLASE"/>
    <property type="match status" value="1"/>
</dbReference>
<reference evidence="12" key="2">
    <citation type="submission" date="2025-09" db="UniProtKB">
        <authorList>
            <consortium name="Ensembl"/>
        </authorList>
    </citation>
    <scope>IDENTIFICATION</scope>
</reference>
<dbReference type="GO" id="GO:0030170">
    <property type="term" value="F:pyridoxal phosphate binding"/>
    <property type="evidence" value="ECO:0007669"/>
    <property type="project" value="InterPro"/>
</dbReference>
<evidence type="ECO:0000256" key="8">
    <source>
        <dbReference type="ARBA" id="ARBA00023239"/>
    </source>
</evidence>
<dbReference type="InterPro" id="IPR002129">
    <property type="entry name" value="PyrdxlP-dep_de-COase"/>
</dbReference>
<dbReference type="GO" id="GO:0004398">
    <property type="term" value="F:histidine decarboxylase activity"/>
    <property type="evidence" value="ECO:0007669"/>
    <property type="project" value="UniProtKB-EC"/>
</dbReference>
<dbReference type="InterPro" id="IPR010977">
    <property type="entry name" value="Aromatic_deC"/>
</dbReference>
<dbReference type="PROSITE" id="PS00392">
    <property type="entry name" value="DDC_GAD_HDC_YDC"/>
    <property type="match status" value="1"/>
</dbReference>
<dbReference type="PANTHER" id="PTHR11999:SF68">
    <property type="entry name" value="HISTIDINE DECARBOXYLASE"/>
    <property type="match status" value="1"/>
</dbReference>
<gene>
    <name evidence="12" type="primary">HDC</name>
</gene>
<evidence type="ECO:0000256" key="6">
    <source>
        <dbReference type="ARBA" id="ARBA00022793"/>
    </source>
</evidence>
<keyword evidence="13" id="KW-1185">Reference proteome</keyword>
<dbReference type="InterPro" id="IPR021115">
    <property type="entry name" value="Pyridoxal-P_BS"/>
</dbReference>
<dbReference type="Gene3D" id="3.40.640.10">
    <property type="entry name" value="Type I PLP-dependent aspartate aminotransferase-like (Major domain)"/>
    <property type="match status" value="1"/>
</dbReference>
<evidence type="ECO:0000256" key="4">
    <source>
        <dbReference type="ARBA" id="ARBA00012320"/>
    </source>
</evidence>
<dbReference type="InterPro" id="IPR015424">
    <property type="entry name" value="PyrdxlP-dep_Trfase"/>
</dbReference>
<keyword evidence="5" id="KW-0127">Catecholamine biosynthesis</keyword>
<sequence length="372" mass="42653">MQAEEYNRRGKEMVDYITKYLGSIRERRVIPDVKPGYMRQLLPEAAPTEPEDWENIFNDIEKVIMPGSTVSESTLVALLAARKDKILQLRAELDQDVDGSVINSRLVAYASDQAHSSVEKAGLISLVKIRFLPTDDELSLRGDTLKQAIQEDRARGLVPFLLCSTLGTTGVCAFDKLSELGPVCEEEGLWLHVDAAYAGSAYFCPELRWSMKGIEFAHSFVFNPSKWMMVHFDCTAFWVKDKYKLQQTFSVDPVYLRHENSQAATDFMHWQIPLSRRFRALKLWFVLRSFGLKNLQAHIRHVSDFEVPAKRHLGLVVFCLKVCNLSLYLNCAVNYKYVDLIAFTRKSLLTCAKKSLLHLVQWWFVIYLNVVS</sequence>
<dbReference type="PRINTS" id="PR00800">
    <property type="entry name" value="YHDCRBOXLASE"/>
</dbReference>
<evidence type="ECO:0000256" key="10">
    <source>
        <dbReference type="PIRSR" id="PIRSR602129-50"/>
    </source>
</evidence>
<dbReference type="InterPro" id="IPR015421">
    <property type="entry name" value="PyrdxlP-dep_Trfase_major"/>
</dbReference>
<keyword evidence="8 11" id="KW-0456">Lyase</keyword>
<evidence type="ECO:0000256" key="9">
    <source>
        <dbReference type="ARBA" id="ARBA00039946"/>
    </source>
</evidence>
<comment type="cofactor">
    <cofactor evidence="1 10 11">
        <name>pyridoxal 5'-phosphate</name>
        <dbReference type="ChEBI" id="CHEBI:597326"/>
    </cofactor>
</comment>
<evidence type="ECO:0000313" key="13">
    <source>
        <dbReference type="Proteomes" id="UP000472276"/>
    </source>
</evidence>
<evidence type="ECO:0000256" key="1">
    <source>
        <dbReference type="ARBA" id="ARBA00001933"/>
    </source>
</evidence>
<evidence type="ECO:0000256" key="7">
    <source>
        <dbReference type="ARBA" id="ARBA00022898"/>
    </source>
</evidence>
<proteinExistence type="inferred from homology"/>
<reference evidence="12" key="1">
    <citation type="submission" date="2025-08" db="UniProtKB">
        <authorList>
            <consortium name="Ensembl"/>
        </authorList>
    </citation>
    <scope>IDENTIFICATION</scope>
</reference>
<dbReference type="Pfam" id="PF00282">
    <property type="entry name" value="Pyridoxal_deC"/>
    <property type="match status" value="1"/>
</dbReference>
<dbReference type="GO" id="GO:0005737">
    <property type="term" value="C:cytoplasm"/>
    <property type="evidence" value="ECO:0007669"/>
    <property type="project" value="TreeGrafter"/>
</dbReference>
<evidence type="ECO:0000256" key="3">
    <source>
        <dbReference type="ARBA" id="ARBA00011738"/>
    </source>
</evidence>
<evidence type="ECO:0000256" key="5">
    <source>
        <dbReference type="ARBA" id="ARBA00022584"/>
    </source>
</evidence>
<accession>A0A668VF39</accession>
<comment type="similarity">
    <text evidence="2 11">Belongs to the group II decarboxylase family.</text>
</comment>
<evidence type="ECO:0000313" key="12">
    <source>
        <dbReference type="Ensembl" id="ENSOABP00000049469.1"/>
    </source>
</evidence>
<dbReference type="AlphaFoldDB" id="A0A668VF39"/>
<dbReference type="GO" id="GO:0001694">
    <property type="term" value="P:histamine biosynthetic process"/>
    <property type="evidence" value="ECO:0007669"/>
    <property type="project" value="TreeGrafter"/>
</dbReference>
<dbReference type="Proteomes" id="UP000472276">
    <property type="component" value="Unassembled WGS sequence"/>
</dbReference>
<comment type="subunit">
    <text evidence="3">Homodimer.</text>
</comment>
<dbReference type="GO" id="GO:0042423">
    <property type="term" value="P:catecholamine biosynthetic process"/>
    <property type="evidence" value="ECO:0007669"/>
    <property type="project" value="UniProtKB-KW"/>
</dbReference>
<dbReference type="SUPFAM" id="SSF53383">
    <property type="entry name" value="PLP-dependent transferases"/>
    <property type="match status" value="1"/>
</dbReference>
<name>A0A668VF39_OREAU</name>
<keyword evidence="6" id="KW-0210">Decarboxylase</keyword>
<dbReference type="EC" id="4.1.1.22" evidence="4"/>
<keyword evidence="7 10" id="KW-0663">Pyridoxal phosphate</keyword>
<evidence type="ECO:0000256" key="11">
    <source>
        <dbReference type="RuleBase" id="RU000382"/>
    </source>
</evidence>
<dbReference type="GO" id="GO:0006548">
    <property type="term" value="P:L-histidine catabolic process"/>
    <property type="evidence" value="ECO:0007669"/>
    <property type="project" value="TreeGrafter"/>
</dbReference>
<dbReference type="Ensembl" id="ENSOABT00000050736.2">
    <property type="protein sequence ID" value="ENSOABP00000049469.1"/>
    <property type="gene ID" value="ENSOABG00000021493.2"/>
</dbReference>
<evidence type="ECO:0000256" key="2">
    <source>
        <dbReference type="ARBA" id="ARBA00009533"/>
    </source>
</evidence>
<feature type="modified residue" description="N6-(pyridoxal phosphate)lysine" evidence="10">
    <location>
        <position position="226"/>
    </location>
</feature>
<organism evidence="12 13">
    <name type="scientific">Oreochromis aureus</name>
    <name type="common">Israeli tilapia</name>
    <name type="synonym">Chromis aureus</name>
    <dbReference type="NCBI Taxonomy" id="47969"/>
    <lineage>
        <taxon>Eukaryota</taxon>
        <taxon>Metazoa</taxon>
        <taxon>Chordata</taxon>
        <taxon>Craniata</taxon>
        <taxon>Vertebrata</taxon>
        <taxon>Euteleostomi</taxon>
        <taxon>Actinopterygii</taxon>
        <taxon>Neopterygii</taxon>
        <taxon>Teleostei</taxon>
        <taxon>Neoteleostei</taxon>
        <taxon>Acanthomorphata</taxon>
        <taxon>Ovalentaria</taxon>
        <taxon>Cichlomorphae</taxon>
        <taxon>Cichliformes</taxon>
        <taxon>Cichlidae</taxon>
        <taxon>African cichlids</taxon>
        <taxon>Pseudocrenilabrinae</taxon>
        <taxon>Oreochromini</taxon>
        <taxon>Oreochromis</taxon>
    </lineage>
</organism>